<keyword evidence="2" id="KW-0472">Membrane</keyword>
<feature type="region of interest" description="Disordered" evidence="1">
    <location>
        <begin position="63"/>
        <end position="87"/>
    </location>
</feature>
<evidence type="ECO:0000256" key="2">
    <source>
        <dbReference type="SAM" id="Phobius"/>
    </source>
</evidence>
<dbReference type="InterPro" id="IPR019681">
    <property type="entry name" value="DUF2530"/>
</dbReference>
<proteinExistence type="predicted"/>
<protein>
    <submittedName>
        <fullName evidence="3">DUF2530 domain-containing protein</fullName>
    </submittedName>
</protein>
<evidence type="ECO:0000313" key="4">
    <source>
        <dbReference type="Proteomes" id="UP000307808"/>
    </source>
</evidence>
<sequence length="87" mass="9654">MQPLDVDGVRAVEIGTALWAVAFVALLPFWSSLAESGRLWWLWTCTTGLALGLFGIEYCRRRRDRAPQESPSRPPARGGGGGRRRAR</sequence>
<feature type="transmembrane region" description="Helical" evidence="2">
    <location>
        <begin position="12"/>
        <end position="33"/>
    </location>
</feature>
<evidence type="ECO:0000313" key="3">
    <source>
        <dbReference type="EMBL" id="TKI64943.1"/>
    </source>
</evidence>
<keyword evidence="2" id="KW-0812">Transmembrane</keyword>
<organism evidence="3 4">
    <name type="scientific">Nocardioides jishulii</name>
    <dbReference type="NCBI Taxonomy" id="2575440"/>
    <lineage>
        <taxon>Bacteria</taxon>
        <taxon>Bacillati</taxon>
        <taxon>Actinomycetota</taxon>
        <taxon>Actinomycetes</taxon>
        <taxon>Propionibacteriales</taxon>
        <taxon>Nocardioidaceae</taxon>
        <taxon>Nocardioides</taxon>
    </lineage>
</organism>
<accession>A0A4V5TKT4</accession>
<name>A0A4V5TKT4_9ACTN</name>
<feature type="transmembrane region" description="Helical" evidence="2">
    <location>
        <begin position="39"/>
        <end position="59"/>
    </location>
</feature>
<reference evidence="3 4" key="1">
    <citation type="submission" date="2019-04" db="EMBL/GenBank/DDBJ databases">
        <authorList>
            <person name="Dong K."/>
        </authorList>
    </citation>
    <scope>NUCLEOTIDE SEQUENCE [LARGE SCALE GENOMIC DNA]</scope>
    <source>
        <strain evidence="4">dk3543</strain>
    </source>
</reference>
<dbReference type="AlphaFoldDB" id="A0A4V5TKT4"/>
<dbReference type="OrthoDB" id="5149277at2"/>
<dbReference type="Pfam" id="PF10745">
    <property type="entry name" value="DUF2530"/>
    <property type="match status" value="1"/>
</dbReference>
<keyword evidence="4" id="KW-1185">Reference proteome</keyword>
<keyword evidence="2" id="KW-1133">Transmembrane helix</keyword>
<dbReference type="Proteomes" id="UP000307808">
    <property type="component" value="Unassembled WGS sequence"/>
</dbReference>
<comment type="caution">
    <text evidence="3">The sequence shown here is derived from an EMBL/GenBank/DDBJ whole genome shotgun (WGS) entry which is preliminary data.</text>
</comment>
<gene>
    <name evidence="3" type="ORF">FC770_06015</name>
</gene>
<dbReference type="EMBL" id="SZPY01000001">
    <property type="protein sequence ID" value="TKI64943.1"/>
    <property type="molecule type" value="Genomic_DNA"/>
</dbReference>
<evidence type="ECO:0000256" key="1">
    <source>
        <dbReference type="SAM" id="MobiDB-lite"/>
    </source>
</evidence>